<sequence>MVLCVRRSACCLGEDGVTLRASVTIAGCCVGVGGPSGTATGCTTQPAAATVAFQGLDVDAMDLPLLPTLLAGIRLNADMPRVNGGAMGLGLDSCGLMALLLCVWEAVAVCGEITAGAPDVAVEGGWWYDPPARGDAAVVPTAALLPAVDDDEESGRPESADARVGFNGMDLRWGDIGGGGEASRTATAAATAAVWKGPWWTEISEDQDVRPAEPQTAGPGVPVST</sequence>
<evidence type="ECO:0000256" key="1">
    <source>
        <dbReference type="SAM" id="MobiDB-lite"/>
    </source>
</evidence>
<dbReference type="EMBL" id="BNCO01000100">
    <property type="protein sequence ID" value="GIL67560.1"/>
    <property type="molecule type" value="Genomic_DNA"/>
</dbReference>
<dbReference type="Proteomes" id="UP000747399">
    <property type="component" value="Unassembled WGS sequence"/>
</dbReference>
<gene>
    <name evidence="2" type="ORF">Vafri_20913</name>
</gene>
<proteinExistence type="predicted"/>
<evidence type="ECO:0000313" key="3">
    <source>
        <dbReference type="Proteomes" id="UP000747399"/>
    </source>
</evidence>
<accession>A0A8J4BT66</accession>
<reference evidence="2" key="1">
    <citation type="journal article" date="2021" name="Proc. Natl. Acad. Sci. U.S.A.">
        <title>Three genomes in the algal genus Volvox reveal the fate of a haploid sex-determining region after a transition to homothallism.</title>
        <authorList>
            <person name="Yamamoto K."/>
            <person name="Hamaji T."/>
            <person name="Kawai-Toyooka H."/>
            <person name="Matsuzaki R."/>
            <person name="Takahashi F."/>
            <person name="Nishimura Y."/>
            <person name="Kawachi M."/>
            <person name="Noguchi H."/>
            <person name="Minakuchi Y."/>
            <person name="Umen J.G."/>
            <person name="Toyoda A."/>
            <person name="Nozaki H."/>
        </authorList>
    </citation>
    <scope>NUCLEOTIDE SEQUENCE</scope>
    <source>
        <strain evidence="2">NIES-3780</strain>
    </source>
</reference>
<dbReference type="AlphaFoldDB" id="A0A8J4BT66"/>
<feature type="region of interest" description="Disordered" evidence="1">
    <location>
        <begin position="204"/>
        <end position="225"/>
    </location>
</feature>
<protein>
    <submittedName>
        <fullName evidence="2">Uncharacterized protein</fullName>
    </submittedName>
</protein>
<keyword evidence="3" id="KW-1185">Reference proteome</keyword>
<evidence type="ECO:0000313" key="2">
    <source>
        <dbReference type="EMBL" id="GIL67560.1"/>
    </source>
</evidence>
<comment type="caution">
    <text evidence="2">The sequence shown here is derived from an EMBL/GenBank/DDBJ whole genome shotgun (WGS) entry which is preliminary data.</text>
</comment>
<name>A0A8J4BT66_9CHLO</name>
<organism evidence="2 3">
    <name type="scientific">Volvox africanus</name>
    <dbReference type="NCBI Taxonomy" id="51714"/>
    <lineage>
        <taxon>Eukaryota</taxon>
        <taxon>Viridiplantae</taxon>
        <taxon>Chlorophyta</taxon>
        <taxon>core chlorophytes</taxon>
        <taxon>Chlorophyceae</taxon>
        <taxon>CS clade</taxon>
        <taxon>Chlamydomonadales</taxon>
        <taxon>Volvocaceae</taxon>
        <taxon>Volvox</taxon>
    </lineage>
</organism>